<keyword evidence="4" id="KW-1185">Reference proteome</keyword>
<dbReference type="InterPro" id="IPR052782">
    <property type="entry name" value="Oocyte-zygote_transition_reg"/>
</dbReference>
<dbReference type="PROSITE" id="PS50055">
    <property type="entry name" value="TYR_PHOSPHATASE_PTP"/>
    <property type="match status" value="1"/>
</dbReference>
<dbReference type="PROSITE" id="PS00383">
    <property type="entry name" value="TYR_PHOSPHATASE_1"/>
    <property type="match status" value="1"/>
</dbReference>
<proteinExistence type="predicted"/>
<dbReference type="Proteomes" id="UP000095287">
    <property type="component" value="Unplaced"/>
</dbReference>
<dbReference type="SUPFAM" id="SSF52799">
    <property type="entry name" value="(Phosphotyrosine protein) phosphatases II"/>
    <property type="match status" value="1"/>
</dbReference>
<feature type="domain" description="Tyrosine specific protein phosphatases" evidence="3">
    <location>
        <begin position="292"/>
        <end position="363"/>
    </location>
</feature>
<dbReference type="InterPro" id="IPR003595">
    <property type="entry name" value="Tyr_Pase_cat"/>
</dbReference>
<dbReference type="InterPro" id="IPR000242">
    <property type="entry name" value="PTP_cat"/>
</dbReference>
<evidence type="ECO:0000313" key="5">
    <source>
        <dbReference type="WBParaSite" id="L893_g6986.t1"/>
    </source>
</evidence>
<evidence type="ECO:0000259" key="3">
    <source>
        <dbReference type="PROSITE" id="PS50056"/>
    </source>
</evidence>
<evidence type="ECO:0000256" key="1">
    <source>
        <dbReference type="SAM" id="MobiDB-lite"/>
    </source>
</evidence>
<dbReference type="PRINTS" id="PR00700">
    <property type="entry name" value="PRTYPHPHTASE"/>
</dbReference>
<dbReference type="InterPro" id="IPR016130">
    <property type="entry name" value="Tyr_Pase_AS"/>
</dbReference>
<dbReference type="AlphaFoldDB" id="A0A1I8ALL6"/>
<feature type="region of interest" description="Disordered" evidence="1">
    <location>
        <begin position="1"/>
        <end position="86"/>
    </location>
</feature>
<name>A0A1I8ALL6_9BILA</name>
<dbReference type="WBParaSite" id="L893_g6986.t1">
    <property type="protein sequence ID" value="L893_g6986.t1"/>
    <property type="gene ID" value="L893_g6986"/>
</dbReference>
<evidence type="ECO:0000313" key="4">
    <source>
        <dbReference type="Proteomes" id="UP000095287"/>
    </source>
</evidence>
<organism evidence="4 5">
    <name type="scientific">Steinernema glaseri</name>
    <dbReference type="NCBI Taxonomy" id="37863"/>
    <lineage>
        <taxon>Eukaryota</taxon>
        <taxon>Metazoa</taxon>
        <taxon>Ecdysozoa</taxon>
        <taxon>Nematoda</taxon>
        <taxon>Chromadorea</taxon>
        <taxon>Rhabditida</taxon>
        <taxon>Tylenchina</taxon>
        <taxon>Panagrolaimomorpha</taxon>
        <taxon>Strongyloidoidea</taxon>
        <taxon>Steinernematidae</taxon>
        <taxon>Steinernema</taxon>
    </lineage>
</organism>
<dbReference type="SMART" id="SM00404">
    <property type="entry name" value="PTPc_motif"/>
    <property type="match status" value="1"/>
</dbReference>
<dbReference type="GO" id="GO:0004725">
    <property type="term" value="F:protein tyrosine phosphatase activity"/>
    <property type="evidence" value="ECO:0007669"/>
    <property type="project" value="InterPro"/>
</dbReference>
<protein>
    <submittedName>
        <fullName evidence="5">Protein-tyrosine phosphatase</fullName>
    </submittedName>
</protein>
<dbReference type="PANTHER" id="PTHR46163">
    <property type="entry name" value="TYROSINE-PROTEIN PHOSPHATASE-RELATED"/>
    <property type="match status" value="1"/>
</dbReference>
<dbReference type="PANTHER" id="PTHR46163:SF5">
    <property type="entry name" value="TYROSINE-PROTEIN PHOSPHATASE"/>
    <property type="match status" value="1"/>
</dbReference>
<dbReference type="SMART" id="SM00194">
    <property type="entry name" value="PTPc"/>
    <property type="match status" value="1"/>
</dbReference>
<reference evidence="5" key="1">
    <citation type="submission" date="2016-11" db="UniProtKB">
        <authorList>
            <consortium name="WormBaseParasite"/>
        </authorList>
    </citation>
    <scope>IDENTIFICATION</scope>
</reference>
<dbReference type="PROSITE" id="PS50056">
    <property type="entry name" value="TYR_PHOSPHATASE_2"/>
    <property type="match status" value="1"/>
</dbReference>
<feature type="domain" description="Tyrosine-protein phosphatase" evidence="2">
    <location>
        <begin position="116"/>
        <end position="372"/>
    </location>
</feature>
<dbReference type="Gene3D" id="3.90.190.10">
    <property type="entry name" value="Protein tyrosine phosphatase superfamily"/>
    <property type="match status" value="1"/>
</dbReference>
<accession>A0A1I8ALL6</accession>
<sequence>MPDKKKTSPGASKNPSRRRRTSSGGLQRRPTGPTPTSAYAVHPIHPIRGIPRSAPTRKKPSSHAVSPAVDTDTTTSEDSLGLGVDKKLSKKERQTVIRRNVRHWVDHAFQKGVDGLVAEFSKLASTQTPSRAEIGAFLENSQSGRNRFNDVPCLDTSRVVLNAANDYIHANYVGTPVSERRFICTQAPLETTAADFWHMVVQEDVEHIVMLCDFVERSVSKSTHYFPQKPGETVSFLDFEVTNRDVRKMAVFESESPIVQTELRVRSSMGTAEVTHFQWSGFPDHSVPPINGALLALLRNVRGSLKPIVIHCSAGIGRSGVAIAVEFLQERFNSGHVTESAKFLVPKLRAQRALCIQTEAQYLYVHRIMLLYFSKKKLLEKTDAFKKFCSDYDAYVENLHKSKVQ</sequence>
<dbReference type="Pfam" id="PF00102">
    <property type="entry name" value="Y_phosphatase"/>
    <property type="match status" value="1"/>
</dbReference>
<dbReference type="InterPro" id="IPR029021">
    <property type="entry name" value="Prot-tyrosine_phosphatase-like"/>
</dbReference>
<evidence type="ECO:0000259" key="2">
    <source>
        <dbReference type="PROSITE" id="PS50055"/>
    </source>
</evidence>
<dbReference type="InterPro" id="IPR000387">
    <property type="entry name" value="Tyr_Pase_dom"/>
</dbReference>
<dbReference type="CDD" id="cd00047">
    <property type="entry name" value="PTPc"/>
    <property type="match status" value="1"/>
</dbReference>